<keyword evidence="4" id="KW-1185">Reference proteome</keyword>
<keyword evidence="2" id="KW-0472">Membrane</keyword>
<evidence type="ECO:0000313" key="3">
    <source>
        <dbReference type="EMBL" id="VCX31504.1"/>
    </source>
</evidence>
<dbReference type="GO" id="GO:0005262">
    <property type="term" value="F:calcium channel activity"/>
    <property type="evidence" value="ECO:0007669"/>
    <property type="project" value="TreeGrafter"/>
</dbReference>
<dbReference type="PANTHER" id="PTHR10877">
    <property type="entry name" value="POLYCYSTIN FAMILY MEMBER"/>
    <property type="match status" value="1"/>
</dbReference>
<feature type="non-terminal residue" evidence="3">
    <location>
        <position position="259"/>
    </location>
</feature>
<dbReference type="PANTHER" id="PTHR10877:SF136">
    <property type="entry name" value="POLYCYSTIN-1-LIKE PROTEIN 3"/>
    <property type="match status" value="1"/>
</dbReference>
<keyword evidence="2" id="KW-0812">Transmembrane</keyword>
<evidence type="ECO:0008006" key="5">
    <source>
        <dbReference type="Google" id="ProtNLM"/>
    </source>
</evidence>
<sequence length="259" mass="28817">MDQRDGVSPITFVTPRRQSSSEGDWTSSSSPPSPPSGSCTACGSGMTTRGPALLEKLTQDHLWLSVLTRHPWNRFTRVQRLTCCLTSLLCNMVVNVMFWRRSSSTAERDEPVIPESHHHLSRYLLGVLKRLHSHLCALGPTQADRPPDVLDATDQLQKLQELLETRILPTEQGPSREATSFPILSPEEGRKPVAHGLRRGLTYVCWLFLGVTSLAAAFFTALYSLELTREQATSWVMSVMLSVLHNLVISQPVKVCENG</sequence>
<gene>
    <name evidence="3" type="ORF">BN2614_LOCUS3</name>
</gene>
<feature type="transmembrane region" description="Helical" evidence="2">
    <location>
        <begin position="235"/>
        <end position="253"/>
    </location>
</feature>
<dbReference type="EMBL" id="CYRY02041550">
    <property type="protein sequence ID" value="VCX31504.1"/>
    <property type="molecule type" value="Genomic_DNA"/>
</dbReference>
<name>A0A9X9M3T1_GULGU</name>
<dbReference type="Proteomes" id="UP000269945">
    <property type="component" value="Unassembled WGS sequence"/>
</dbReference>
<evidence type="ECO:0000256" key="1">
    <source>
        <dbReference type="SAM" id="MobiDB-lite"/>
    </source>
</evidence>
<feature type="transmembrane region" description="Helical" evidence="2">
    <location>
        <begin position="200"/>
        <end position="223"/>
    </location>
</feature>
<dbReference type="GO" id="GO:0050982">
    <property type="term" value="P:detection of mechanical stimulus"/>
    <property type="evidence" value="ECO:0007669"/>
    <property type="project" value="TreeGrafter"/>
</dbReference>
<dbReference type="GO" id="GO:0016020">
    <property type="term" value="C:membrane"/>
    <property type="evidence" value="ECO:0007669"/>
    <property type="project" value="TreeGrafter"/>
</dbReference>
<evidence type="ECO:0000256" key="2">
    <source>
        <dbReference type="SAM" id="Phobius"/>
    </source>
</evidence>
<proteinExistence type="predicted"/>
<feature type="region of interest" description="Disordered" evidence="1">
    <location>
        <begin position="1"/>
        <end position="43"/>
    </location>
</feature>
<organism evidence="3 4">
    <name type="scientific">Gulo gulo</name>
    <name type="common">Wolverine</name>
    <name type="synonym">Gluton</name>
    <dbReference type="NCBI Taxonomy" id="48420"/>
    <lineage>
        <taxon>Eukaryota</taxon>
        <taxon>Metazoa</taxon>
        <taxon>Chordata</taxon>
        <taxon>Craniata</taxon>
        <taxon>Vertebrata</taxon>
        <taxon>Euteleostomi</taxon>
        <taxon>Mammalia</taxon>
        <taxon>Eutheria</taxon>
        <taxon>Laurasiatheria</taxon>
        <taxon>Carnivora</taxon>
        <taxon>Caniformia</taxon>
        <taxon>Musteloidea</taxon>
        <taxon>Mustelidae</taxon>
        <taxon>Guloninae</taxon>
        <taxon>Gulo</taxon>
    </lineage>
</organism>
<comment type="caution">
    <text evidence="3">The sequence shown here is derived from an EMBL/GenBank/DDBJ whole genome shotgun (WGS) entry which is preliminary data.</text>
</comment>
<accession>A0A9X9M3T1</accession>
<reference evidence="3 4" key="1">
    <citation type="submission" date="2018-10" db="EMBL/GenBank/DDBJ databases">
        <authorList>
            <person name="Ekblom R."/>
            <person name="Jareborg N."/>
        </authorList>
    </citation>
    <scope>NUCLEOTIDE SEQUENCE [LARGE SCALE GENOMIC DNA]</scope>
    <source>
        <tissue evidence="3">Muscle</tissue>
    </source>
</reference>
<protein>
    <recommendedName>
        <fullName evidence="5">Polycystic kidney disease protein 1-like 3</fullName>
    </recommendedName>
</protein>
<keyword evidence="2" id="KW-1133">Transmembrane helix</keyword>
<feature type="compositionally biased region" description="Low complexity" evidence="1">
    <location>
        <begin position="20"/>
        <end position="43"/>
    </location>
</feature>
<dbReference type="InterPro" id="IPR051223">
    <property type="entry name" value="Polycystin"/>
</dbReference>
<dbReference type="AlphaFoldDB" id="A0A9X9M3T1"/>
<evidence type="ECO:0000313" key="4">
    <source>
        <dbReference type="Proteomes" id="UP000269945"/>
    </source>
</evidence>